<keyword evidence="4" id="KW-1185">Reference proteome</keyword>
<protein>
    <submittedName>
        <fullName evidence="3">PRiA4b ORF-3-like protein</fullName>
    </submittedName>
</protein>
<dbReference type="Pfam" id="PF07929">
    <property type="entry name" value="PRiA4_ORF3"/>
    <property type="match status" value="1"/>
</dbReference>
<accession>A0A2Y9ABP5</accession>
<feature type="domain" description="Plasmid pRiA4b Orf3-like" evidence="1">
    <location>
        <begin position="22"/>
        <end position="168"/>
    </location>
</feature>
<dbReference type="EMBL" id="UETC01000002">
    <property type="protein sequence ID" value="SSA42021.1"/>
    <property type="molecule type" value="Genomic_DNA"/>
</dbReference>
<dbReference type="InterPro" id="IPR012912">
    <property type="entry name" value="Plasmid_pRiA4b_Orf3-like"/>
</dbReference>
<organism evidence="3 5">
    <name type="scientific">Jannaschia seohaensis</name>
    <dbReference type="NCBI Taxonomy" id="475081"/>
    <lineage>
        <taxon>Bacteria</taxon>
        <taxon>Pseudomonadati</taxon>
        <taxon>Pseudomonadota</taxon>
        <taxon>Alphaproteobacteria</taxon>
        <taxon>Rhodobacterales</taxon>
        <taxon>Roseobacteraceae</taxon>
        <taxon>Jannaschia</taxon>
    </lineage>
</organism>
<dbReference type="OrthoDB" id="9816539at2"/>
<dbReference type="PANTHER" id="PTHR41878">
    <property type="entry name" value="LEXA REPRESSOR-RELATED"/>
    <property type="match status" value="1"/>
</dbReference>
<sequence>MPWPGRCSHPAPAREEIGQTGTRRIEVPETRRLDPPHLVLEATMTWQTSHLWKFEAGGIRRGVLDPDWSDDIRPAAKASLAGAVGRADGGVVGDLVDSWQHRLLVEDRIEPGPGHLHSRLTDVEDCCPPEDVGGSPGDARFLDIPNEPNGTKQAELLDLRGDPFDRDVSPSDELRLDVLKLAKEG</sequence>
<reference evidence="2 4" key="2">
    <citation type="submission" date="2018-03" db="EMBL/GenBank/DDBJ databases">
        <title>Genomic Encyclopedia of Archaeal and Bacterial Type Strains, Phase II (KMG-II): from individual species to whole genera.</title>
        <authorList>
            <person name="Goeker M."/>
        </authorList>
    </citation>
    <scope>NUCLEOTIDE SEQUENCE [LARGE SCALE GENOMIC DNA]</scope>
    <source>
        <strain evidence="2 4">DSM 25227</strain>
    </source>
</reference>
<dbReference type="SUPFAM" id="SSF159941">
    <property type="entry name" value="MM3350-like"/>
    <property type="match status" value="1"/>
</dbReference>
<evidence type="ECO:0000313" key="4">
    <source>
        <dbReference type="Proteomes" id="UP000245839"/>
    </source>
</evidence>
<dbReference type="InterPro" id="IPR024047">
    <property type="entry name" value="MM3350-like_sf"/>
</dbReference>
<evidence type="ECO:0000313" key="2">
    <source>
        <dbReference type="EMBL" id="PWJ21415.1"/>
    </source>
</evidence>
<reference evidence="3 5" key="1">
    <citation type="submission" date="2016-10" db="EMBL/GenBank/DDBJ databases">
        <authorList>
            <person name="Cai Z."/>
        </authorList>
    </citation>
    <scope>NUCLEOTIDE SEQUENCE [LARGE SCALE GENOMIC DNA]</scope>
    <source>
        <strain evidence="3 5">DSM 25227</strain>
    </source>
</reference>
<dbReference type="Proteomes" id="UP000251571">
    <property type="component" value="Unassembled WGS sequence"/>
</dbReference>
<dbReference type="EMBL" id="QGDJ01000002">
    <property type="protein sequence ID" value="PWJ21415.1"/>
    <property type="molecule type" value="Genomic_DNA"/>
</dbReference>
<evidence type="ECO:0000313" key="5">
    <source>
        <dbReference type="Proteomes" id="UP000251571"/>
    </source>
</evidence>
<dbReference type="PANTHER" id="PTHR41878:SF1">
    <property type="entry name" value="TNPR PROTEIN"/>
    <property type="match status" value="1"/>
</dbReference>
<dbReference type="AlphaFoldDB" id="A0A2Y9ABP5"/>
<evidence type="ECO:0000259" key="1">
    <source>
        <dbReference type="Pfam" id="PF07929"/>
    </source>
</evidence>
<name>A0A2Y9ABP5_9RHOB</name>
<evidence type="ECO:0000313" key="3">
    <source>
        <dbReference type="EMBL" id="SSA42021.1"/>
    </source>
</evidence>
<dbReference type="Proteomes" id="UP000245839">
    <property type="component" value="Unassembled WGS sequence"/>
</dbReference>
<gene>
    <name evidence="2" type="ORF">BCF38_102668</name>
    <name evidence="3" type="ORF">SAMN05421539_102668</name>
</gene>
<dbReference type="RefSeq" id="WP_109563721.1">
    <property type="nucleotide sequence ID" value="NZ_QGDJ01000002.1"/>
</dbReference>
<proteinExistence type="predicted"/>
<dbReference type="Gene3D" id="3.10.290.30">
    <property type="entry name" value="MM3350-like"/>
    <property type="match status" value="1"/>
</dbReference>